<keyword evidence="3" id="KW-1003">Cell membrane</keyword>
<evidence type="ECO:0000313" key="10">
    <source>
        <dbReference type="Proteomes" id="UP000095256"/>
    </source>
</evidence>
<dbReference type="EMBL" id="MIEK01000011">
    <property type="protein sequence ID" value="OEH83190.1"/>
    <property type="molecule type" value="Genomic_DNA"/>
</dbReference>
<dbReference type="STRING" id="762845.BCR26_10975"/>
<keyword evidence="4 7" id="KW-0812">Transmembrane</keyword>
<proteinExistence type="inferred from homology"/>
<evidence type="ECO:0000256" key="2">
    <source>
        <dbReference type="ARBA" id="ARBA00005745"/>
    </source>
</evidence>
<dbReference type="PANTHER" id="PTHR30012:SF0">
    <property type="entry name" value="TYPE II SECRETION SYSTEM PROTEIN F-RELATED"/>
    <property type="match status" value="1"/>
</dbReference>
<dbReference type="InterPro" id="IPR047692">
    <property type="entry name" value="T4P_ComGB"/>
</dbReference>
<sequence length="348" mass="40452">MVLLQIRHLQRKQKHKLSKQQQQHFIHLLSDMLQNGFTIYESFIFMKKSASFPVKTIQHIIDVMEKGLSFDYSLDALGFNQQVIIQIHLAQAHGNLVDTLKKLNQHLKAMTKQQKRLYKVLTYPMLLLLFLIGIVFCMRQFLLPQLLLNESIQKDNSGVRFIQQSPYYLVGFIISSSLIYILIKGVLHKKSALEKASFFAKVPILKQFYMEYVSAFFALEWGKLFYQGLEARTIIQLMSHSSYQTLMKELATETEKELIEGKALHQQIASYPFFSAELAMIIQQGEVKGNLGKELIIYSELCWNRLFQRIEKAIQWIQPVIFLVVALLIVSIYAAMLLPIYGNMEEYL</sequence>
<evidence type="ECO:0000313" key="9">
    <source>
        <dbReference type="EMBL" id="OEH83190.1"/>
    </source>
</evidence>
<dbReference type="GO" id="GO:0005886">
    <property type="term" value="C:plasma membrane"/>
    <property type="evidence" value="ECO:0007669"/>
    <property type="project" value="UniProtKB-SubCell"/>
</dbReference>
<dbReference type="AlphaFoldDB" id="A0A1E5KZA4"/>
<keyword evidence="10" id="KW-1185">Reference proteome</keyword>
<feature type="domain" description="Type II secretion system protein GspF" evidence="8">
    <location>
        <begin position="221"/>
        <end position="339"/>
    </location>
</feature>
<protein>
    <recommendedName>
        <fullName evidence="8">Type II secretion system protein GspF domain-containing protein</fullName>
    </recommendedName>
</protein>
<feature type="transmembrane region" description="Helical" evidence="7">
    <location>
        <begin position="167"/>
        <end position="187"/>
    </location>
</feature>
<comment type="caution">
    <text evidence="9">The sequence shown here is derived from an EMBL/GenBank/DDBJ whole genome shotgun (WGS) entry which is preliminary data.</text>
</comment>
<dbReference type="Pfam" id="PF00482">
    <property type="entry name" value="T2SSF"/>
    <property type="match status" value="2"/>
</dbReference>
<evidence type="ECO:0000256" key="7">
    <source>
        <dbReference type="SAM" id="Phobius"/>
    </source>
</evidence>
<dbReference type="Proteomes" id="UP000095256">
    <property type="component" value="Unassembled WGS sequence"/>
</dbReference>
<evidence type="ECO:0000256" key="1">
    <source>
        <dbReference type="ARBA" id="ARBA00004651"/>
    </source>
</evidence>
<dbReference type="InterPro" id="IPR018076">
    <property type="entry name" value="T2SS_GspF_dom"/>
</dbReference>
<dbReference type="Gene3D" id="1.20.81.30">
    <property type="entry name" value="Type II secretion system (T2SS), domain F"/>
    <property type="match status" value="2"/>
</dbReference>
<feature type="transmembrane region" description="Helical" evidence="7">
    <location>
        <begin position="320"/>
        <end position="341"/>
    </location>
</feature>
<dbReference type="OrthoDB" id="2294348at2"/>
<evidence type="ECO:0000256" key="4">
    <source>
        <dbReference type="ARBA" id="ARBA00022692"/>
    </source>
</evidence>
<accession>A0A1E5KZA4</accession>
<dbReference type="NCBIfam" id="NF041012">
    <property type="entry name" value="T4P_ComGB"/>
    <property type="match status" value="1"/>
</dbReference>
<dbReference type="RefSeq" id="WP_069697866.1">
    <property type="nucleotide sequence ID" value="NZ_JAGGMA010000020.1"/>
</dbReference>
<keyword evidence="5 7" id="KW-1133">Transmembrane helix</keyword>
<evidence type="ECO:0000256" key="5">
    <source>
        <dbReference type="ARBA" id="ARBA00022989"/>
    </source>
</evidence>
<name>A0A1E5KZA4_9ENTE</name>
<dbReference type="PRINTS" id="PR00812">
    <property type="entry name" value="BCTERIALGSPF"/>
</dbReference>
<organism evidence="9 10">
    <name type="scientific">Enterococcus rivorum</name>
    <dbReference type="NCBI Taxonomy" id="762845"/>
    <lineage>
        <taxon>Bacteria</taxon>
        <taxon>Bacillati</taxon>
        <taxon>Bacillota</taxon>
        <taxon>Bacilli</taxon>
        <taxon>Lactobacillales</taxon>
        <taxon>Enterococcaceae</taxon>
        <taxon>Enterococcus</taxon>
    </lineage>
</organism>
<feature type="transmembrane region" description="Helical" evidence="7">
    <location>
        <begin position="120"/>
        <end position="142"/>
    </location>
</feature>
<comment type="similarity">
    <text evidence="2">Belongs to the GSP F family.</text>
</comment>
<evidence type="ECO:0000256" key="6">
    <source>
        <dbReference type="ARBA" id="ARBA00023136"/>
    </source>
</evidence>
<evidence type="ECO:0000259" key="8">
    <source>
        <dbReference type="Pfam" id="PF00482"/>
    </source>
</evidence>
<feature type="domain" description="Type II secretion system protein GspF" evidence="8">
    <location>
        <begin position="25"/>
        <end position="144"/>
    </location>
</feature>
<dbReference type="InterPro" id="IPR042094">
    <property type="entry name" value="T2SS_GspF_sf"/>
</dbReference>
<gene>
    <name evidence="9" type="ORF">BCR26_10975</name>
</gene>
<reference evidence="9 10" key="1">
    <citation type="submission" date="2016-09" db="EMBL/GenBank/DDBJ databases">
        <authorList>
            <person name="Capua I."/>
            <person name="De Benedictis P."/>
            <person name="Joannis T."/>
            <person name="Lombin L.H."/>
            <person name="Cattoli G."/>
        </authorList>
    </citation>
    <scope>NUCLEOTIDE SEQUENCE [LARGE SCALE GENOMIC DNA]</scope>
    <source>
        <strain evidence="9 10">LMG 25899</strain>
    </source>
</reference>
<evidence type="ECO:0000256" key="3">
    <source>
        <dbReference type="ARBA" id="ARBA00022475"/>
    </source>
</evidence>
<comment type="subcellular location">
    <subcellularLocation>
        <location evidence="1">Cell membrane</location>
        <topology evidence="1">Multi-pass membrane protein</topology>
    </subcellularLocation>
</comment>
<dbReference type="PANTHER" id="PTHR30012">
    <property type="entry name" value="GENERAL SECRETION PATHWAY PROTEIN"/>
    <property type="match status" value="1"/>
</dbReference>
<dbReference type="InterPro" id="IPR003004">
    <property type="entry name" value="GspF/PilC"/>
</dbReference>
<keyword evidence="6 7" id="KW-0472">Membrane</keyword>